<reference evidence="1" key="1">
    <citation type="submission" date="2011-05" db="EMBL/GenBank/DDBJ databases">
        <title>Unity in variety -- the pan-genome of the Chlamydiae.</title>
        <authorList>
            <person name="Collingro A."/>
            <person name="Tischler P."/>
            <person name="Weinmaier T."/>
            <person name="Penz T."/>
            <person name="Heinz E."/>
            <person name="Brunham R.C."/>
            <person name="Read T.D."/>
            <person name="Bavoil P.M."/>
            <person name="Sachse K."/>
            <person name="Kahane S."/>
            <person name="Friedman M.G."/>
            <person name="Rattei T."/>
            <person name="Myers G.S.A."/>
            <person name="Horn M."/>
        </authorList>
    </citation>
    <scope>NUCLEOTIDE SEQUENCE</scope>
    <source>
        <strain evidence="1">2032/99</strain>
    </source>
</reference>
<dbReference type="EMBL" id="FR872618">
    <property type="protein sequence ID" value="CCB90507.1"/>
    <property type="molecule type" value="Genomic_DNA"/>
</dbReference>
<gene>
    <name evidence="1" type="ORF">WCH_BZ12740</name>
</gene>
<dbReference type="AlphaFoldDB" id="F8LAJ7"/>
<proteinExistence type="predicted"/>
<protein>
    <submittedName>
        <fullName evidence="1">Uncharacterized protein</fullName>
    </submittedName>
</protein>
<accession>F8LAJ7</accession>
<evidence type="ECO:0000313" key="1">
    <source>
        <dbReference type="EMBL" id="CCB90507.1"/>
    </source>
</evidence>
<sequence length="27" mass="3398">MPFASKLKQKKRRRINFPIRFFFKDVV</sequence>
<name>F8LAJ7_9BACT</name>
<organism evidence="1">
    <name type="scientific">Waddlia chondrophila 2032/99</name>
    <dbReference type="NCBI Taxonomy" id="765953"/>
    <lineage>
        <taxon>Bacteria</taxon>
        <taxon>Pseudomonadati</taxon>
        <taxon>Chlamydiota</taxon>
        <taxon>Chlamydiia</taxon>
        <taxon>Parachlamydiales</taxon>
        <taxon>Waddliaceae</taxon>
        <taxon>Waddlia</taxon>
    </lineage>
</organism>